<keyword evidence="2" id="KW-1185">Reference proteome</keyword>
<evidence type="ECO:0000313" key="1">
    <source>
        <dbReference type="EMBL" id="MCP2174605.1"/>
    </source>
</evidence>
<sequence length="86" mass="9590">MSVDSGLGQGGHRMIDDDLIGFELGWFQHGGGPAEKIREQFGLGDVEFFTRLRSRLDESADGSMPVHVVEQMKAVCRKRLWLARAS</sequence>
<reference evidence="1 2" key="1">
    <citation type="submission" date="2022-06" db="EMBL/GenBank/DDBJ databases">
        <title>Genomic Encyclopedia of Archaeal and Bacterial Type Strains, Phase II (KMG-II): from individual species to whole genera.</title>
        <authorList>
            <person name="Goeker M."/>
        </authorList>
    </citation>
    <scope>NUCLEOTIDE SEQUENCE [LARGE SCALE GENOMIC DNA]</scope>
    <source>
        <strain evidence="1 2">DSM 44693</strain>
    </source>
</reference>
<dbReference type="Proteomes" id="UP001206895">
    <property type="component" value="Unassembled WGS sequence"/>
</dbReference>
<name>A0ABT1HA40_9NOCA</name>
<dbReference type="EMBL" id="JAMTCJ010000001">
    <property type="protein sequence ID" value="MCP2174605.1"/>
    <property type="molecule type" value="Genomic_DNA"/>
</dbReference>
<evidence type="ECO:0008006" key="3">
    <source>
        <dbReference type="Google" id="ProtNLM"/>
    </source>
</evidence>
<protein>
    <recommendedName>
        <fullName evidence="3">DUF3263 domain-containing protein</fullName>
    </recommendedName>
</protein>
<proteinExistence type="predicted"/>
<accession>A0ABT1HA40</accession>
<dbReference type="RefSeq" id="WP_253659650.1">
    <property type="nucleotide sequence ID" value="NZ_BAAAJQ010000001.1"/>
</dbReference>
<comment type="caution">
    <text evidence="1">The sequence shown here is derived from an EMBL/GenBank/DDBJ whole genome shotgun (WGS) entry which is preliminary data.</text>
</comment>
<organism evidence="1 2">
    <name type="scientific">Williamsia maris</name>
    <dbReference type="NCBI Taxonomy" id="72806"/>
    <lineage>
        <taxon>Bacteria</taxon>
        <taxon>Bacillati</taxon>
        <taxon>Actinomycetota</taxon>
        <taxon>Actinomycetes</taxon>
        <taxon>Mycobacteriales</taxon>
        <taxon>Nocardiaceae</taxon>
        <taxon>Williamsia</taxon>
    </lineage>
</organism>
<gene>
    <name evidence="1" type="ORF">LX13_000412</name>
</gene>
<evidence type="ECO:0000313" key="2">
    <source>
        <dbReference type="Proteomes" id="UP001206895"/>
    </source>
</evidence>